<keyword evidence="2" id="KW-1185">Reference proteome</keyword>
<dbReference type="OrthoDB" id="269822at2759"/>
<reference evidence="1" key="2">
    <citation type="submission" date="2021-02" db="EMBL/GenBank/DDBJ databases">
        <authorList>
            <person name="Kimball J.A."/>
            <person name="Haas M.W."/>
            <person name="Macchietto M."/>
            <person name="Kono T."/>
            <person name="Duquette J."/>
            <person name="Shao M."/>
        </authorList>
    </citation>
    <scope>NUCLEOTIDE SEQUENCE</scope>
    <source>
        <tissue evidence="1">Fresh leaf tissue</tissue>
    </source>
</reference>
<accession>A0A8J5W7I5</accession>
<dbReference type="AlphaFoldDB" id="A0A8J5W7I5"/>
<dbReference type="EMBL" id="JAAALK010000082">
    <property type="protein sequence ID" value="KAG8084487.1"/>
    <property type="molecule type" value="Genomic_DNA"/>
</dbReference>
<dbReference type="Proteomes" id="UP000729402">
    <property type="component" value="Unassembled WGS sequence"/>
</dbReference>
<name>A0A8J5W7I5_ZIZPA</name>
<comment type="caution">
    <text evidence="1">The sequence shown here is derived from an EMBL/GenBank/DDBJ whole genome shotgun (WGS) entry which is preliminary data.</text>
</comment>
<reference evidence="1" key="1">
    <citation type="journal article" date="2021" name="bioRxiv">
        <title>Whole Genome Assembly and Annotation of Northern Wild Rice, Zizania palustris L., Supports a Whole Genome Duplication in the Zizania Genus.</title>
        <authorList>
            <person name="Haas M."/>
            <person name="Kono T."/>
            <person name="Macchietto M."/>
            <person name="Millas R."/>
            <person name="McGilp L."/>
            <person name="Shao M."/>
            <person name="Duquette J."/>
            <person name="Hirsch C.N."/>
            <person name="Kimball J."/>
        </authorList>
    </citation>
    <scope>NUCLEOTIDE SEQUENCE</scope>
    <source>
        <tissue evidence="1">Fresh leaf tissue</tissue>
    </source>
</reference>
<evidence type="ECO:0000313" key="1">
    <source>
        <dbReference type="EMBL" id="KAG8084487.1"/>
    </source>
</evidence>
<protein>
    <submittedName>
        <fullName evidence="1">Uncharacterized protein</fullName>
    </submittedName>
</protein>
<proteinExistence type="predicted"/>
<gene>
    <name evidence="1" type="ORF">GUJ93_ZPchr0010g10400</name>
</gene>
<sequence length="123" mass="13647">MVGGWRRAGVAEVARMDWAMAAESSVEAVRGRSGAHAASPTGSRDCWGERLGRCVELDPDGSVGIAGVEADTRMEKTRVEVHESDNHRKDDFAGQTCLPAWELRRMWSLMLRSVKLLMRFDLS</sequence>
<evidence type="ECO:0000313" key="2">
    <source>
        <dbReference type="Proteomes" id="UP000729402"/>
    </source>
</evidence>
<organism evidence="1 2">
    <name type="scientific">Zizania palustris</name>
    <name type="common">Northern wild rice</name>
    <dbReference type="NCBI Taxonomy" id="103762"/>
    <lineage>
        <taxon>Eukaryota</taxon>
        <taxon>Viridiplantae</taxon>
        <taxon>Streptophyta</taxon>
        <taxon>Embryophyta</taxon>
        <taxon>Tracheophyta</taxon>
        <taxon>Spermatophyta</taxon>
        <taxon>Magnoliopsida</taxon>
        <taxon>Liliopsida</taxon>
        <taxon>Poales</taxon>
        <taxon>Poaceae</taxon>
        <taxon>BOP clade</taxon>
        <taxon>Oryzoideae</taxon>
        <taxon>Oryzeae</taxon>
        <taxon>Zizaniinae</taxon>
        <taxon>Zizania</taxon>
    </lineage>
</organism>